<name>A0A2I0XJE4_9ASPA</name>
<feature type="domain" description="Elongation factor EFG" evidence="1">
    <location>
        <begin position="24"/>
        <end position="108"/>
    </location>
</feature>
<dbReference type="Proteomes" id="UP000233837">
    <property type="component" value="Unassembled WGS sequence"/>
</dbReference>
<dbReference type="InterPro" id="IPR048876">
    <property type="entry name" value="BipA_C"/>
</dbReference>
<dbReference type="InterPro" id="IPR035651">
    <property type="entry name" value="BipA_V"/>
</dbReference>
<dbReference type="SUPFAM" id="SSF54980">
    <property type="entry name" value="EF-G C-terminal domain-like"/>
    <property type="match status" value="1"/>
</dbReference>
<dbReference type="InterPro" id="IPR042116">
    <property type="entry name" value="TypA/BipA_C"/>
</dbReference>
<feature type="domain" description="TypA/BipA C-terminal" evidence="2">
    <location>
        <begin position="114"/>
        <end position="222"/>
    </location>
</feature>
<sequence>MRREGFELSVSPPRVMYKTENGEKLEPVEEVTIEVNEEHVGLVMEALSHRRGEVVDMGPVPGNVGRTRMSLTCPSRGLVGYRSVFSTDTRGSGFMHRAFLKYSKYKGPLGNVRKGVLVSVGRGLITAHALTSLEARGTLFVSPGMETYDGMIVGENSRDADLDVNPVRTKELTNIRAPGKDENVRLSPPRLMTLEEAIGYVASDEFIEVTPKVIRLRKRYLDANRRKMMRNKPKD</sequence>
<organism evidence="3 4">
    <name type="scientific">Dendrobium catenatum</name>
    <dbReference type="NCBI Taxonomy" id="906689"/>
    <lineage>
        <taxon>Eukaryota</taxon>
        <taxon>Viridiplantae</taxon>
        <taxon>Streptophyta</taxon>
        <taxon>Embryophyta</taxon>
        <taxon>Tracheophyta</taxon>
        <taxon>Spermatophyta</taxon>
        <taxon>Magnoliopsida</taxon>
        <taxon>Liliopsida</taxon>
        <taxon>Asparagales</taxon>
        <taxon>Orchidaceae</taxon>
        <taxon>Epidendroideae</taxon>
        <taxon>Malaxideae</taxon>
        <taxon>Dendrobiinae</taxon>
        <taxon>Dendrobium</taxon>
    </lineage>
</organism>
<dbReference type="Gene3D" id="2.40.50.250">
    <property type="entry name" value="bipa protein"/>
    <property type="match status" value="1"/>
</dbReference>
<dbReference type="CDD" id="cd03710">
    <property type="entry name" value="BipA_TypA_C"/>
    <property type="match status" value="1"/>
</dbReference>
<gene>
    <name evidence="3" type="ORF">MA16_Dca019493</name>
</gene>
<keyword evidence="4" id="KW-1185">Reference proteome</keyword>
<dbReference type="Pfam" id="PF00679">
    <property type="entry name" value="EFG_C"/>
    <property type="match status" value="1"/>
</dbReference>
<dbReference type="InterPro" id="IPR035647">
    <property type="entry name" value="EFG_III/V"/>
</dbReference>
<reference evidence="3 4" key="1">
    <citation type="journal article" date="2016" name="Sci. Rep.">
        <title>The Dendrobium catenatum Lindl. genome sequence provides insights into polysaccharide synthase, floral development and adaptive evolution.</title>
        <authorList>
            <person name="Zhang G.Q."/>
            <person name="Xu Q."/>
            <person name="Bian C."/>
            <person name="Tsai W.C."/>
            <person name="Yeh C.M."/>
            <person name="Liu K.W."/>
            <person name="Yoshida K."/>
            <person name="Zhang L.S."/>
            <person name="Chang S.B."/>
            <person name="Chen F."/>
            <person name="Shi Y."/>
            <person name="Su Y.Y."/>
            <person name="Zhang Y.Q."/>
            <person name="Chen L.J."/>
            <person name="Yin Y."/>
            <person name="Lin M."/>
            <person name="Huang H."/>
            <person name="Deng H."/>
            <person name="Wang Z.W."/>
            <person name="Zhu S.L."/>
            <person name="Zhao X."/>
            <person name="Deng C."/>
            <person name="Niu S.C."/>
            <person name="Huang J."/>
            <person name="Wang M."/>
            <person name="Liu G.H."/>
            <person name="Yang H.J."/>
            <person name="Xiao X.J."/>
            <person name="Hsiao Y.Y."/>
            <person name="Wu W.L."/>
            <person name="Chen Y.Y."/>
            <person name="Mitsuda N."/>
            <person name="Ohme-Takagi M."/>
            <person name="Luo Y.B."/>
            <person name="Van de Peer Y."/>
            <person name="Liu Z.J."/>
        </authorList>
    </citation>
    <scope>NUCLEOTIDE SEQUENCE [LARGE SCALE GENOMIC DNA]</scope>
    <source>
        <tissue evidence="3">The whole plant</tissue>
    </source>
</reference>
<evidence type="ECO:0000259" key="1">
    <source>
        <dbReference type="Pfam" id="PF00679"/>
    </source>
</evidence>
<dbReference type="AlphaFoldDB" id="A0A2I0XJE4"/>
<reference evidence="3 4" key="2">
    <citation type="journal article" date="2017" name="Nature">
        <title>The Apostasia genome and the evolution of orchids.</title>
        <authorList>
            <person name="Zhang G.Q."/>
            <person name="Liu K.W."/>
            <person name="Li Z."/>
            <person name="Lohaus R."/>
            <person name="Hsiao Y.Y."/>
            <person name="Niu S.C."/>
            <person name="Wang J.Y."/>
            <person name="Lin Y.C."/>
            <person name="Xu Q."/>
            <person name="Chen L.J."/>
            <person name="Yoshida K."/>
            <person name="Fujiwara S."/>
            <person name="Wang Z.W."/>
            <person name="Zhang Y.Q."/>
            <person name="Mitsuda N."/>
            <person name="Wang M."/>
            <person name="Liu G.H."/>
            <person name="Pecoraro L."/>
            <person name="Huang H.X."/>
            <person name="Xiao X.J."/>
            <person name="Lin M."/>
            <person name="Wu X.Y."/>
            <person name="Wu W.L."/>
            <person name="Chen Y.Y."/>
            <person name="Chang S.B."/>
            <person name="Sakamoto S."/>
            <person name="Ohme-Takagi M."/>
            <person name="Yagi M."/>
            <person name="Zeng S.J."/>
            <person name="Shen C.Y."/>
            <person name="Yeh C.M."/>
            <person name="Luo Y.B."/>
            <person name="Tsai W.C."/>
            <person name="Van de Peer Y."/>
            <person name="Liu Z.J."/>
        </authorList>
    </citation>
    <scope>NUCLEOTIDE SEQUENCE [LARGE SCALE GENOMIC DNA]</scope>
    <source>
        <tissue evidence="3">The whole plant</tissue>
    </source>
</reference>
<dbReference type="FunFam" id="3.30.70.240:FF:000002">
    <property type="entry name" value="GTP-binding protein TypA"/>
    <property type="match status" value="1"/>
</dbReference>
<proteinExistence type="predicted"/>
<dbReference type="STRING" id="906689.A0A2I0XJE4"/>
<dbReference type="InterPro" id="IPR000640">
    <property type="entry name" value="EFG_V-like"/>
</dbReference>
<evidence type="ECO:0000313" key="3">
    <source>
        <dbReference type="EMBL" id="PKU88043.1"/>
    </source>
</evidence>
<evidence type="ECO:0000313" key="4">
    <source>
        <dbReference type="Proteomes" id="UP000233837"/>
    </source>
</evidence>
<dbReference type="EMBL" id="KZ501829">
    <property type="protein sequence ID" value="PKU88043.1"/>
    <property type="molecule type" value="Genomic_DNA"/>
</dbReference>
<protein>
    <submittedName>
        <fullName evidence="3">Uncharacterized protein</fullName>
    </submittedName>
</protein>
<dbReference type="FunFam" id="2.40.50.250:FF:000001">
    <property type="entry name" value="GTP-binding protein TypA"/>
    <property type="match status" value="1"/>
</dbReference>
<accession>A0A2I0XJE4</accession>
<dbReference type="Gene3D" id="3.30.70.240">
    <property type="match status" value="1"/>
</dbReference>
<dbReference type="Pfam" id="PF21018">
    <property type="entry name" value="BipA_C"/>
    <property type="match status" value="1"/>
</dbReference>
<evidence type="ECO:0000259" key="2">
    <source>
        <dbReference type="Pfam" id="PF21018"/>
    </source>
</evidence>